<reference evidence="1 2" key="1">
    <citation type="journal article" date="2024" name="G3 (Bethesda)">
        <title>Genome assembly of Hibiscus sabdariffa L. provides insights into metabolisms of medicinal natural products.</title>
        <authorList>
            <person name="Kim T."/>
        </authorList>
    </citation>
    <scope>NUCLEOTIDE SEQUENCE [LARGE SCALE GENOMIC DNA]</scope>
    <source>
        <strain evidence="1">TK-2024</strain>
        <tissue evidence="1">Old leaves</tissue>
    </source>
</reference>
<organism evidence="1 2">
    <name type="scientific">Hibiscus sabdariffa</name>
    <name type="common">roselle</name>
    <dbReference type="NCBI Taxonomy" id="183260"/>
    <lineage>
        <taxon>Eukaryota</taxon>
        <taxon>Viridiplantae</taxon>
        <taxon>Streptophyta</taxon>
        <taxon>Embryophyta</taxon>
        <taxon>Tracheophyta</taxon>
        <taxon>Spermatophyta</taxon>
        <taxon>Magnoliopsida</taxon>
        <taxon>eudicotyledons</taxon>
        <taxon>Gunneridae</taxon>
        <taxon>Pentapetalae</taxon>
        <taxon>rosids</taxon>
        <taxon>malvids</taxon>
        <taxon>Malvales</taxon>
        <taxon>Malvaceae</taxon>
        <taxon>Malvoideae</taxon>
        <taxon>Hibiscus</taxon>
    </lineage>
</organism>
<name>A0ABR2FQJ3_9ROSI</name>
<evidence type="ECO:0000313" key="1">
    <source>
        <dbReference type="EMBL" id="KAK8584327.1"/>
    </source>
</evidence>
<dbReference type="Proteomes" id="UP001472677">
    <property type="component" value="Unassembled WGS sequence"/>
</dbReference>
<accession>A0ABR2FQJ3</accession>
<evidence type="ECO:0000313" key="2">
    <source>
        <dbReference type="Proteomes" id="UP001472677"/>
    </source>
</evidence>
<comment type="caution">
    <text evidence="1">The sequence shown here is derived from an EMBL/GenBank/DDBJ whole genome shotgun (WGS) entry which is preliminary data.</text>
</comment>
<proteinExistence type="predicted"/>
<sequence>MIPARVEDGVFVTAEGGHGSPAAEGRDQAGEGKDALVVFAGLGEFPCNNLSHIEFYAKHNRSFASGSKFRRLTVPGFLTVMFHSVPGRQSRSSISLMAAEWDGTSLPRMLSAEFQPAEVIEAFVDDHLQPIGILLPSGMVDRPFSAKNKRFRERDKFVESKVQENKKTKARDLHFATAFCCPNTEKAFIFTCSSSTLRTSSHFSKSISILLVAKKGCLQFFLQVVRTSGLPVAISQSLACLSNAKLLEDRFGHQIDACTRITQGLGVVVIPNGAWYGEAPRVCLLAGTLLCIMARNASMVAAVSNSPILIFLDTMSLRNLA</sequence>
<protein>
    <submittedName>
        <fullName evidence="1">Uncharacterized protein</fullName>
    </submittedName>
</protein>
<dbReference type="EMBL" id="JBBPBM010000005">
    <property type="protein sequence ID" value="KAK8584327.1"/>
    <property type="molecule type" value="Genomic_DNA"/>
</dbReference>
<keyword evidence="2" id="KW-1185">Reference proteome</keyword>
<gene>
    <name evidence="1" type="ORF">V6N12_068572</name>
</gene>